<dbReference type="CDD" id="cd17246">
    <property type="entry name" value="RMtype1_S_SonII-TRD2-CR2_like"/>
    <property type="match status" value="1"/>
</dbReference>
<reference evidence="5" key="2">
    <citation type="submission" date="2020-09" db="EMBL/GenBank/DDBJ databases">
        <authorList>
            <person name="Sun Q."/>
            <person name="Kim S."/>
        </authorList>
    </citation>
    <scope>NUCLEOTIDE SEQUENCE</scope>
    <source>
        <strain evidence="5">KCTC 12988</strain>
    </source>
</reference>
<feature type="domain" description="Type I restriction modification DNA specificity" evidence="4">
    <location>
        <begin position="336"/>
        <end position="432"/>
    </location>
</feature>
<name>A0A918TUB2_9BACT</name>
<evidence type="ECO:0000256" key="2">
    <source>
        <dbReference type="ARBA" id="ARBA00022747"/>
    </source>
</evidence>
<dbReference type="Proteomes" id="UP000644507">
    <property type="component" value="Unassembled WGS sequence"/>
</dbReference>
<dbReference type="AlphaFoldDB" id="A0A918TUB2"/>
<reference evidence="5" key="1">
    <citation type="journal article" date="2014" name="Int. J. Syst. Evol. Microbiol.">
        <title>Complete genome sequence of Corynebacterium casei LMG S-19264T (=DSM 44701T), isolated from a smear-ripened cheese.</title>
        <authorList>
            <consortium name="US DOE Joint Genome Institute (JGI-PGF)"/>
            <person name="Walter F."/>
            <person name="Albersmeier A."/>
            <person name="Kalinowski J."/>
            <person name="Ruckert C."/>
        </authorList>
    </citation>
    <scope>NUCLEOTIDE SEQUENCE</scope>
    <source>
        <strain evidence="5">KCTC 12988</strain>
    </source>
</reference>
<proteinExistence type="inferred from homology"/>
<dbReference type="GO" id="GO:0009307">
    <property type="term" value="P:DNA restriction-modification system"/>
    <property type="evidence" value="ECO:0007669"/>
    <property type="project" value="UniProtKB-KW"/>
</dbReference>
<dbReference type="RefSeq" id="WP_189572135.1">
    <property type="nucleotide sequence ID" value="NZ_BMXI01000015.1"/>
</dbReference>
<evidence type="ECO:0000313" key="6">
    <source>
        <dbReference type="Proteomes" id="UP000644507"/>
    </source>
</evidence>
<dbReference type="PANTHER" id="PTHR30408:SF13">
    <property type="entry name" value="TYPE I RESTRICTION ENZYME HINDI SPECIFICITY SUBUNIT"/>
    <property type="match status" value="1"/>
</dbReference>
<dbReference type="GO" id="GO:0003677">
    <property type="term" value="F:DNA binding"/>
    <property type="evidence" value="ECO:0007669"/>
    <property type="project" value="UniProtKB-KW"/>
</dbReference>
<keyword evidence="3" id="KW-0238">DNA-binding</keyword>
<sequence>MVAEQEYVGPPLIGVDSSWKIHSLESICDGVFDCPHSTPKLVDEGIFMVRTQDIRKGYFDTSNAVFVSQETYEERIKRAEPSPGDILFSREGTYFGDAAEIPPGTKVCLGQRMVLIRPKSEVINPSFLRIWINSATLQNYLLAFRDGTVAERLNMSTVRTLPIPIPPLPEQKAIAHILGTLDDKIELNRRMNATLEGMAQALFKSWFVDFDPVIDNALAAGNPIPDELAPRAEVRRQALANGTTQQGSIHHPTLSVPKSLFPTAFEFNDELGWIPEGWEVLPMPEASTFREGPGILARDFHEEGVPLIRLAGLKSGVSLLDGCNYLDPDKVDSKWSQFRLAKGDILLSSSASLGRVAEVDNEAVGTIPYTGIIGFRPILTKTTQRYIRHYLTSFHFQNQVLMVGAGSVLNHFGPTHLKKMIMLVPSLKIQEAFSTVVDSQNTAQYHRLQQSATLTKLRDTLLPKLISGELSAHANRS</sequence>
<evidence type="ECO:0000259" key="4">
    <source>
        <dbReference type="Pfam" id="PF01420"/>
    </source>
</evidence>
<comment type="similarity">
    <text evidence="1">Belongs to the type-I restriction system S methylase family.</text>
</comment>
<dbReference type="InterPro" id="IPR000055">
    <property type="entry name" value="Restrct_endonuc_typeI_TRD"/>
</dbReference>
<evidence type="ECO:0000313" key="5">
    <source>
        <dbReference type="EMBL" id="GHC62246.1"/>
    </source>
</evidence>
<evidence type="ECO:0000256" key="1">
    <source>
        <dbReference type="ARBA" id="ARBA00010923"/>
    </source>
</evidence>
<keyword evidence="2" id="KW-0680">Restriction system</keyword>
<evidence type="ECO:0000256" key="3">
    <source>
        <dbReference type="ARBA" id="ARBA00023125"/>
    </source>
</evidence>
<organism evidence="5 6">
    <name type="scientific">Roseibacillus persicicus</name>
    <dbReference type="NCBI Taxonomy" id="454148"/>
    <lineage>
        <taxon>Bacteria</taxon>
        <taxon>Pseudomonadati</taxon>
        <taxon>Verrucomicrobiota</taxon>
        <taxon>Verrucomicrobiia</taxon>
        <taxon>Verrucomicrobiales</taxon>
        <taxon>Verrucomicrobiaceae</taxon>
        <taxon>Roseibacillus</taxon>
    </lineage>
</organism>
<dbReference type="EMBL" id="BMXI01000015">
    <property type="protein sequence ID" value="GHC62246.1"/>
    <property type="molecule type" value="Genomic_DNA"/>
</dbReference>
<keyword evidence="6" id="KW-1185">Reference proteome</keyword>
<protein>
    <recommendedName>
        <fullName evidence="4">Type I restriction modification DNA specificity domain-containing protein</fullName>
    </recommendedName>
</protein>
<dbReference type="PANTHER" id="PTHR30408">
    <property type="entry name" value="TYPE-1 RESTRICTION ENZYME ECOKI SPECIFICITY PROTEIN"/>
    <property type="match status" value="1"/>
</dbReference>
<feature type="domain" description="Type I restriction modification DNA specificity" evidence="4">
    <location>
        <begin position="69"/>
        <end position="196"/>
    </location>
</feature>
<gene>
    <name evidence="5" type="ORF">GCM10007100_32040</name>
</gene>
<dbReference type="Pfam" id="PF01420">
    <property type="entry name" value="Methylase_S"/>
    <property type="match status" value="2"/>
</dbReference>
<dbReference type="InterPro" id="IPR044946">
    <property type="entry name" value="Restrct_endonuc_typeI_TRD_sf"/>
</dbReference>
<comment type="caution">
    <text evidence="5">The sequence shown here is derived from an EMBL/GenBank/DDBJ whole genome shotgun (WGS) entry which is preliminary data.</text>
</comment>
<dbReference type="Gene3D" id="3.90.220.20">
    <property type="entry name" value="DNA methylase specificity domains"/>
    <property type="match status" value="2"/>
</dbReference>
<accession>A0A918TUB2</accession>
<dbReference type="InterPro" id="IPR052021">
    <property type="entry name" value="Type-I_RS_S_subunit"/>
</dbReference>
<dbReference type="SUPFAM" id="SSF116734">
    <property type="entry name" value="DNA methylase specificity domain"/>
    <property type="match status" value="2"/>
</dbReference>